<dbReference type="KEGG" id="lmoi:VV02_06965"/>
<feature type="transmembrane region" description="Helical" evidence="1">
    <location>
        <begin position="78"/>
        <end position="98"/>
    </location>
</feature>
<dbReference type="Proteomes" id="UP000066480">
    <property type="component" value="Chromosome"/>
</dbReference>
<feature type="transmembrane region" description="Helical" evidence="1">
    <location>
        <begin position="43"/>
        <end position="66"/>
    </location>
</feature>
<sequence>MTRAWHGLVAAVATFALVFQLVLIVRGESVLNQLEPASMTERLVRFVSYFTVLSNALIAYASATLTRDPQRSGRVWNVVRLSGIVGITVTGIIHWFFLRPLLDLEGSSYVADKLLHVVVPLLAVIGWVVFGPRGRVQASDLLPSLIYPIVWLAYTLIRGAITGWYPYPFLDADDQGYGLVTVNCLGITALLLGVSAIAWYADRRLPAPAGRVADHPLVE</sequence>
<evidence type="ECO:0008006" key="4">
    <source>
        <dbReference type="Google" id="ProtNLM"/>
    </source>
</evidence>
<dbReference type="InterPro" id="IPR049713">
    <property type="entry name" value="Pr6Pr-like"/>
</dbReference>
<proteinExistence type="predicted"/>
<dbReference type="RefSeq" id="WP_052590657.1">
    <property type="nucleotide sequence ID" value="NZ_CP011112.1"/>
</dbReference>
<evidence type="ECO:0000256" key="1">
    <source>
        <dbReference type="SAM" id="Phobius"/>
    </source>
</evidence>
<reference evidence="2 3" key="1">
    <citation type="submission" date="2015-03" db="EMBL/GenBank/DDBJ databases">
        <title>Luteipulveratus halotolerans sp. nov., a novel actinobacterium (Dermacoccaceae) from Sarawak, Malaysia.</title>
        <authorList>
            <person name="Juboi H."/>
            <person name="Basik A."/>
            <person name="Shamsul S.S."/>
            <person name="Arnold P."/>
            <person name="Schmitt E.K."/>
            <person name="Sanglier J.-J."/>
            <person name="Yeo T."/>
        </authorList>
    </citation>
    <scope>NUCLEOTIDE SEQUENCE [LARGE SCALE GENOMIC DNA]</scope>
    <source>
        <strain evidence="2 3">MN07-A0370</strain>
    </source>
</reference>
<dbReference type="OrthoDB" id="9809977at2"/>
<evidence type="ECO:0000313" key="3">
    <source>
        <dbReference type="Proteomes" id="UP000066480"/>
    </source>
</evidence>
<dbReference type="AlphaFoldDB" id="A0A0K1JG23"/>
<dbReference type="PATRIC" id="fig|571913.6.peg.1420"/>
<keyword evidence="3" id="KW-1185">Reference proteome</keyword>
<keyword evidence="1" id="KW-1133">Transmembrane helix</keyword>
<organism evidence="2 3">
    <name type="scientific">Luteipulveratus mongoliensis</name>
    <dbReference type="NCBI Taxonomy" id="571913"/>
    <lineage>
        <taxon>Bacteria</taxon>
        <taxon>Bacillati</taxon>
        <taxon>Actinomycetota</taxon>
        <taxon>Actinomycetes</taxon>
        <taxon>Micrococcales</taxon>
        <taxon>Dermacoccaceae</taxon>
        <taxon>Luteipulveratus</taxon>
    </lineage>
</organism>
<evidence type="ECO:0000313" key="2">
    <source>
        <dbReference type="EMBL" id="AKU15654.1"/>
    </source>
</evidence>
<feature type="transmembrane region" description="Helical" evidence="1">
    <location>
        <begin position="144"/>
        <end position="165"/>
    </location>
</feature>
<keyword evidence="1" id="KW-0472">Membrane</keyword>
<dbReference type="NCBIfam" id="NF038065">
    <property type="entry name" value="Pr6Pr"/>
    <property type="match status" value="1"/>
</dbReference>
<protein>
    <recommendedName>
        <fullName evidence="4">F420-dependent oxidoreductase</fullName>
    </recommendedName>
</protein>
<accession>A0A0K1JG23</accession>
<dbReference type="EMBL" id="CP011112">
    <property type="protein sequence ID" value="AKU15654.1"/>
    <property type="molecule type" value="Genomic_DNA"/>
</dbReference>
<keyword evidence="1" id="KW-0812">Transmembrane</keyword>
<feature type="transmembrane region" description="Helical" evidence="1">
    <location>
        <begin position="114"/>
        <end position="132"/>
    </location>
</feature>
<name>A0A0K1JG23_9MICO</name>
<gene>
    <name evidence="2" type="ORF">VV02_06965</name>
</gene>
<dbReference type="STRING" id="571913.VV02_06965"/>
<feature type="transmembrane region" description="Helical" evidence="1">
    <location>
        <begin position="177"/>
        <end position="201"/>
    </location>
</feature>